<reference evidence="1 2" key="1">
    <citation type="submission" date="2016-04" db="EMBL/GenBank/DDBJ databases">
        <title>Complete genome sequence of natural rubber-degrading, novel Gram-negative bacterium, Rhizobacter gummiphilus strain NS21.</title>
        <authorList>
            <person name="Tabata M."/>
            <person name="Kasai D."/>
            <person name="Fukuda M."/>
        </authorList>
    </citation>
    <scope>NUCLEOTIDE SEQUENCE [LARGE SCALE GENOMIC DNA]</scope>
    <source>
        <strain evidence="1 2">NS21</strain>
    </source>
</reference>
<dbReference type="InterPro" id="IPR050266">
    <property type="entry name" value="AB_hydrolase_sf"/>
</dbReference>
<name>A0A1W6LH77_9BURK</name>
<dbReference type="InterPro" id="IPR000073">
    <property type="entry name" value="AB_hydrolase_1"/>
</dbReference>
<dbReference type="GO" id="GO:0046464">
    <property type="term" value="P:acylglycerol catabolic process"/>
    <property type="evidence" value="ECO:0007669"/>
    <property type="project" value="TreeGrafter"/>
</dbReference>
<evidence type="ECO:0000313" key="1">
    <source>
        <dbReference type="EMBL" id="ARN23589.1"/>
    </source>
</evidence>
<gene>
    <name evidence="1" type="ORF">A4W93_28885</name>
</gene>
<protein>
    <submittedName>
        <fullName evidence="1">Alpha/beta hydrolase</fullName>
    </submittedName>
</protein>
<dbReference type="PRINTS" id="PR00412">
    <property type="entry name" value="EPOXHYDRLASE"/>
</dbReference>
<dbReference type="InterPro" id="IPR029058">
    <property type="entry name" value="AB_hydrolase_fold"/>
</dbReference>
<dbReference type="RefSeq" id="WP_085753917.1">
    <property type="nucleotide sequence ID" value="NZ_BSPR01000022.1"/>
</dbReference>
<dbReference type="Pfam" id="PF00561">
    <property type="entry name" value="Abhydrolase_1"/>
    <property type="match status" value="1"/>
</dbReference>
<dbReference type="PANTHER" id="PTHR43798:SF5">
    <property type="entry name" value="MONOACYLGLYCEROL LIPASE ABHD6"/>
    <property type="match status" value="1"/>
</dbReference>
<organism evidence="1 2">
    <name type="scientific">Piscinibacter gummiphilus</name>
    <dbReference type="NCBI Taxonomy" id="946333"/>
    <lineage>
        <taxon>Bacteria</taxon>
        <taxon>Pseudomonadati</taxon>
        <taxon>Pseudomonadota</taxon>
        <taxon>Betaproteobacteria</taxon>
        <taxon>Burkholderiales</taxon>
        <taxon>Sphaerotilaceae</taxon>
        <taxon>Piscinibacter</taxon>
    </lineage>
</organism>
<dbReference type="InterPro" id="IPR000639">
    <property type="entry name" value="Epox_hydrolase-like"/>
</dbReference>
<proteinExistence type="predicted"/>
<dbReference type="AlphaFoldDB" id="A0A1W6LH77"/>
<dbReference type="EMBL" id="CP015118">
    <property type="protein sequence ID" value="ARN23589.1"/>
    <property type="molecule type" value="Genomic_DNA"/>
</dbReference>
<dbReference type="STRING" id="946333.A4W93_28885"/>
<accession>A0A1W6LH77</accession>
<evidence type="ECO:0000313" key="2">
    <source>
        <dbReference type="Proteomes" id="UP000193427"/>
    </source>
</evidence>
<dbReference type="Gene3D" id="3.40.50.1820">
    <property type="entry name" value="alpha/beta hydrolase"/>
    <property type="match status" value="1"/>
</dbReference>
<dbReference type="GO" id="GO:0016020">
    <property type="term" value="C:membrane"/>
    <property type="evidence" value="ECO:0007669"/>
    <property type="project" value="TreeGrafter"/>
</dbReference>
<dbReference type="OrthoDB" id="2987348at2"/>
<dbReference type="KEGG" id="rgu:A4W93_28885"/>
<sequence>MSFIHKALVALALSRARRKAHLVRRTVRLDTGETYVYLDGGTGPTLLLLHGFGATKDNFTRVAALLTGSYRVVVPDHLGFGESDKPEHADYSPVAQARRLRTFVQALGLGAVDLGGNSMGGHIAMTYAALYPDDVRSLWLIDAGGVWSGPQGELQQHLQRTGRNLLVASTEDEFAEVFRFVVHKPPVVPKSIMKVLAQARIANLPLERRIFAQASADSVEDRVRGLPVPTLIVWGQEDRVFPPGTADVIHALLPNSEVVVLPEIGHLPMFEAPERCAQDYKAFRARL</sequence>
<dbReference type="Proteomes" id="UP000193427">
    <property type="component" value="Chromosome"/>
</dbReference>
<dbReference type="PRINTS" id="PR00111">
    <property type="entry name" value="ABHYDROLASE"/>
</dbReference>
<dbReference type="GO" id="GO:0047372">
    <property type="term" value="F:monoacylglycerol lipase activity"/>
    <property type="evidence" value="ECO:0007669"/>
    <property type="project" value="TreeGrafter"/>
</dbReference>
<keyword evidence="2" id="KW-1185">Reference proteome</keyword>
<dbReference type="PANTHER" id="PTHR43798">
    <property type="entry name" value="MONOACYLGLYCEROL LIPASE"/>
    <property type="match status" value="1"/>
</dbReference>
<keyword evidence="1" id="KW-0378">Hydrolase</keyword>
<dbReference type="SUPFAM" id="SSF53474">
    <property type="entry name" value="alpha/beta-Hydrolases"/>
    <property type="match status" value="1"/>
</dbReference>